<evidence type="ECO:0000313" key="4">
    <source>
        <dbReference type="Proteomes" id="UP000679341"/>
    </source>
</evidence>
<dbReference type="EMBL" id="CP073695">
    <property type="protein sequence ID" value="QUO46617.1"/>
    <property type="molecule type" value="Genomic_DNA"/>
</dbReference>
<feature type="transmembrane region" description="Helical" evidence="2">
    <location>
        <begin position="105"/>
        <end position="123"/>
    </location>
</feature>
<feature type="transmembrane region" description="Helical" evidence="2">
    <location>
        <begin position="49"/>
        <end position="73"/>
    </location>
</feature>
<evidence type="ECO:0000256" key="2">
    <source>
        <dbReference type="SAM" id="Phobius"/>
    </source>
</evidence>
<protein>
    <submittedName>
        <fullName evidence="3">Uncharacterized protein</fullName>
    </submittedName>
</protein>
<dbReference type="RefSeq" id="WP_017343349.1">
    <property type="nucleotide sequence ID" value="NZ_CP073695.1"/>
</dbReference>
<reference evidence="3 4" key="1">
    <citation type="submission" date="2021-03" db="EMBL/GenBank/DDBJ databases">
        <title>Halorubrum sodomense MBLA0099, Whole genome shotgun sequencing.</title>
        <authorList>
            <person name="Seo M.-J."/>
            <person name="Cho E.-S."/>
            <person name="Hwang C.Y."/>
        </authorList>
    </citation>
    <scope>NUCLEOTIDE SEQUENCE [LARGE SCALE GENOMIC DNA]</scope>
    <source>
        <strain evidence="3 4">MBLA0099</strain>
    </source>
</reference>
<proteinExistence type="predicted"/>
<dbReference type="KEGG" id="hss:J7656_08245"/>
<keyword evidence="2" id="KW-1133">Transmembrane helix</keyword>
<organism evidence="3 4">
    <name type="scientific">Halorubrum ruber</name>
    <dbReference type="NCBI Taxonomy" id="2982524"/>
    <lineage>
        <taxon>Archaea</taxon>
        <taxon>Methanobacteriati</taxon>
        <taxon>Methanobacteriota</taxon>
        <taxon>Stenosarchaea group</taxon>
        <taxon>Halobacteria</taxon>
        <taxon>Halobacteriales</taxon>
        <taxon>Haloferacaceae</taxon>
        <taxon>Halorubrum</taxon>
    </lineage>
</organism>
<accession>A0A8T8LHW1</accession>
<sequence>MSSNDSAIGTALDRDTVRSTSKLLIGALAVVGVLAVVTLLPGIDRLVPFAPVTFAAVATAVVALAVAGILLYAAPKFALLTRLALGGGDADGDARPDRIVENAGGVVHWLVVFGAVLVAYRGLAGLAVPVLNGAAWAYDAAFLFVALVPVVFLVARLTVTVDPLAELVADRVAGDDGAANGDGAGDDGAADNDGAGDDDAANDDGAGDDGAADNDGAGDDGGDDSDETIAAERDEDG</sequence>
<keyword evidence="4" id="KW-1185">Reference proteome</keyword>
<dbReference type="GeneID" id="64827523"/>
<dbReference type="AlphaFoldDB" id="A0A8T8LHW1"/>
<evidence type="ECO:0000256" key="1">
    <source>
        <dbReference type="SAM" id="MobiDB-lite"/>
    </source>
</evidence>
<evidence type="ECO:0000313" key="3">
    <source>
        <dbReference type="EMBL" id="QUO46617.1"/>
    </source>
</evidence>
<feature type="transmembrane region" description="Helical" evidence="2">
    <location>
        <begin position="135"/>
        <end position="155"/>
    </location>
</feature>
<feature type="compositionally biased region" description="Acidic residues" evidence="1">
    <location>
        <begin position="184"/>
        <end position="237"/>
    </location>
</feature>
<feature type="region of interest" description="Disordered" evidence="1">
    <location>
        <begin position="176"/>
        <end position="237"/>
    </location>
</feature>
<feature type="transmembrane region" description="Helical" evidence="2">
    <location>
        <begin position="23"/>
        <end position="43"/>
    </location>
</feature>
<name>A0A8T8LHW1_9EURY</name>
<gene>
    <name evidence="3" type="ORF">J7656_08245</name>
</gene>
<keyword evidence="2" id="KW-0812">Transmembrane</keyword>
<dbReference type="OrthoDB" id="206383at2157"/>
<dbReference type="Proteomes" id="UP000679341">
    <property type="component" value="Chromosome"/>
</dbReference>
<keyword evidence="2" id="KW-0472">Membrane</keyword>